<organism evidence="3 4">
    <name type="scientific">Paenibacillus tyrfis</name>
    <dbReference type="NCBI Taxonomy" id="1501230"/>
    <lineage>
        <taxon>Bacteria</taxon>
        <taxon>Bacillati</taxon>
        <taxon>Bacillota</taxon>
        <taxon>Bacilli</taxon>
        <taxon>Bacillales</taxon>
        <taxon>Paenibacillaceae</taxon>
        <taxon>Paenibacillus</taxon>
    </lineage>
</organism>
<dbReference type="PANTHER" id="PTHR43818:SF11">
    <property type="entry name" value="BCDNA.GH03377"/>
    <property type="match status" value="1"/>
</dbReference>
<dbReference type="Proteomes" id="UP000028123">
    <property type="component" value="Unassembled WGS sequence"/>
</dbReference>
<dbReference type="Gene3D" id="3.40.50.720">
    <property type="entry name" value="NAD(P)-binding Rossmann-like Domain"/>
    <property type="match status" value="1"/>
</dbReference>
<evidence type="ECO:0000256" key="1">
    <source>
        <dbReference type="ARBA" id="ARBA00023002"/>
    </source>
</evidence>
<reference evidence="3 4" key="1">
    <citation type="submission" date="2014-06" db="EMBL/GenBank/DDBJ databases">
        <title>Draft genome sequence of Paenibacillus sp. MSt1.</title>
        <authorList>
            <person name="Aw Y.K."/>
            <person name="Ong K.S."/>
            <person name="Gan H.M."/>
            <person name="Lee S.M."/>
        </authorList>
    </citation>
    <scope>NUCLEOTIDE SEQUENCE [LARGE SCALE GENOMIC DNA]</scope>
    <source>
        <strain evidence="3 4">MSt1</strain>
    </source>
</reference>
<comment type="caution">
    <text evidence="3">The sequence shown here is derived from an EMBL/GenBank/DDBJ whole genome shotgun (WGS) entry which is preliminary data.</text>
</comment>
<dbReference type="GO" id="GO:0000166">
    <property type="term" value="F:nucleotide binding"/>
    <property type="evidence" value="ECO:0007669"/>
    <property type="project" value="InterPro"/>
</dbReference>
<protein>
    <recommendedName>
        <fullName evidence="2">Gfo/Idh/MocA-like oxidoreductase N-terminal domain-containing protein</fullName>
    </recommendedName>
</protein>
<dbReference type="eggNOG" id="COG0673">
    <property type="taxonomic scope" value="Bacteria"/>
</dbReference>
<dbReference type="SUPFAM" id="SSF51735">
    <property type="entry name" value="NAD(P)-binding Rossmann-fold domains"/>
    <property type="match status" value="1"/>
</dbReference>
<dbReference type="InterPro" id="IPR000683">
    <property type="entry name" value="Gfo/Idh/MocA-like_OxRdtase_N"/>
</dbReference>
<dbReference type="Pfam" id="PF01408">
    <property type="entry name" value="GFO_IDH_MocA"/>
    <property type="match status" value="1"/>
</dbReference>
<gene>
    <name evidence="3" type="ORF">ET33_23080</name>
</gene>
<accession>A0A081NVF1</accession>
<name>A0A081NVF1_9BACL</name>
<keyword evidence="1" id="KW-0560">Oxidoreductase</keyword>
<sequence>MTSKAVTIGIIGTGFMGKVHAEGYKLFDFNVGMFASRTEEKAKAAAEEFGVARWTDDWRELIEDPQIDCVDITVPNHLHFDMAMACIRAGKPFLIEKPLARNSQEGEEIVRAAKEKGIVAVYAENMRFKPALVRTKQLVDEGAFGDSHAPLERNS</sequence>
<dbReference type="InterPro" id="IPR036291">
    <property type="entry name" value="NAD(P)-bd_dom_sf"/>
</dbReference>
<dbReference type="AlphaFoldDB" id="A0A081NVF1"/>
<feature type="domain" description="Gfo/Idh/MocA-like oxidoreductase N-terminal" evidence="2">
    <location>
        <begin position="7"/>
        <end position="119"/>
    </location>
</feature>
<dbReference type="PANTHER" id="PTHR43818">
    <property type="entry name" value="BCDNA.GH03377"/>
    <property type="match status" value="1"/>
</dbReference>
<dbReference type="GO" id="GO:0016491">
    <property type="term" value="F:oxidoreductase activity"/>
    <property type="evidence" value="ECO:0007669"/>
    <property type="project" value="UniProtKB-KW"/>
</dbReference>
<dbReference type="RefSeq" id="WP_051775842.1">
    <property type="nucleotide sequence ID" value="NZ_JNVM01000038.1"/>
</dbReference>
<proteinExistence type="predicted"/>
<evidence type="ECO:0000313" key="4">
    <source>
        <dbReference type="Proteomes" id="UP000028123"/>
    </source>
</evidence>
<evidence type="ECO:0000259" key="2">
    <source>
        <dbReference type="Pfam" id="PF01408"/>
    </source>
</evidence>
<keyword evidence="4" id="KW-1185">Reference proteome</keyword>
<dbReference type="OrthoDB" id="9815825at2"/>
<dbReference type="InterPro" id="IPR050463">
    <property type="entry name" value="Gfo/Idh/MocA_oxidrdct_glycsds"/>
</dbReference>
<dbReference type="EMBL" id="JNVM01000038">
    <property type="protein sequence ID" value="KEQ22424.1"/>
    <property type="molecule type" value="Genomic_DNA"/>
</dbReference>
<evidence type="ECO:0000313" key="3">
    <source>
        <dbReference type="EMBL" id="KEQ22424.1"/>
    </source>
</evidence>